<dbReference type="EMBL" id="JAGETT010000018">
    <property type="protein sequence ID" value="MBO1919888.1"/>
    <property type="molecule type" value="Genomic_DNA"/>
</dbReference>
<feature type="transmembrane region" description="Helical" evidence="1">
    <location>
        <begin position="30"/>
        <end position="52"/>
    </location>
</feature>
<accession>A0A939NGW2</accession>
<reference evidence="2" key="1">
    <citation type="submission" date="2021-03" db="EMBL/GenBank/DDBJ databases">
        <title>Molecular epidemiology and mechanisms of colistin and carbapenem resistance in Enterobacteriaceae from clinical isolates, the environment and porcine samples in Pretoria, South Africa.</title>
        <authorList>
            <person name="Bogoshi D."/>
            <person name="Mbelle N.M."/>
            <person name="Naidoo V."/>
            <person name="Osei Sekyere J."/>
        </authorList>
    </citation>
    <scope>NUCLEOTIDE SEQUENCE</scope>
    <source>
        <strain evidence="2">ESB009</strain>
    </source>
</reference>
<keyword evidence="1" id="KW-0472">Membrane</keyword>
<gene>
    <name evidence="2" type="ORF">J4710_04385</name>
</gene>
<proteinExistence type="predicted"/>
<comment type="caution">
    <text evidence="2">The sequence shown here is derived from an EMBL/GenBank/DDBJ whole genome shotgun (WGS) entry which is preliminary data.</text>
</comment>
<name>A0A939NGW2_STAXY</name>
<evidence type="ECO:0000256" key="1">
    <source>
        <dbReference type="SAM" id="Phobius"/>
    </source>
</evidence>
<organism evidence="2">
    <name type="scientific">Staphylococcus xylosus</name>
    <dbReference type="NCBI Taxonomy" id="1288"/>
    <lineage>
        <taxon>Bacteria</taxon>
        <taxon>Bacillati</taxon>
        <taxon>Bacillota</taxon>
        <taxon>Bacilli</taxon>
        <taxon>Bacillales</taxon>
        <taxon>Staphylococcaceae</taxon>
        <taxon>Staphylococcus</taxon>
    </lineage>
</organism>
<protein>
    <submittedName>
        <fullName evidence="2">Uncharacterized protein</fullName>
    </submittedName>
</protein>
<sequence>MIFMHENVQINPIFNDLEEYKLNNNKVLRVIIVVMLVAVVLALILTSVVPLVN</sequence>
<keyword evidence="1" id="KW-0812">Transmembrane</keyword>
<keyword evidence="1" id="KW-1133">Transmembrane helix</keyword>
<dbReference type="AlphaFoldDB" id="A0A939NGW2"/>
<evidence type="ECO:0000313" key="2">
    <source>
        <dbReference type="EMBL" id="MBO1919888.1"/>
    </source>
</evidence>